<dbReference type="SMART" id="SM00944">
    <property type="entry name" value="Pro-kuma_activ"/>
    <property type="match status" value="1"/>
</dbReference>
<dbReference type="EMBL" id="JMIR01000071">
    <property type="protein sequence ID" value="KEO80835.1"/>
    <property type="molecule type" value="Genomic_DNA"/>
</dbReference>
<evidence type="ECO:0000256" key="7">
    <source>
        <dbReference type="ARBA" id="ARBA00023145"/>
    </source>
</evidence>
<dbReference type="eggNOG" id="COG4934">
    <property type="taxonomic scope" value="Bacteria"/>
</dbReference>
<dbReference type="InterPro" id="IPR015366">
    <property type="entry name" value="S53_propep"/>
</dbReference>
<feature type="domain" description="Peptidase S53" evidence="9">
    <location>
        <begin position="214"/>
        <end position="562"/>
    </location>
</feature>
<dbReference type="GO" id="GO:0008240">
    <property type="term" value="F:tripeptidyl-peptidase activity"/>
    <property type="evidence" value="ECO:0007669"/>
    <property type="project" value="TreeGrafter"/>
</dbReference>
<feature type="chain" id="PRO_5001696103" description="Peptidase S53 domain-containing protein" evidence="8">
    <location>
        <begin position="30"/>
        <end position="562"/>
    </location>
</feature>
<dbReference type="STRING" id="1157490.EL26_24155"/>
<evidence type="ECO:0000313" key="10">
    <source>
        <dbReference type="EMBL" id="KEO80835.1"/>
    </source>
</evidence>
<dbReference type="SUPFAM" id="SSF52743">
    <property type="entry name" value="Subtilisin-like"/>
    <property type="match status" value="1"/>
</dbReference>
<evidence type="ECO:0000313" key="11">
    <source>
        <dbReference type="Proteomes" id="UP000027931"/>
    </source>
</evidence>
<proteinExistence type="predicted"/>
<dbReference type="InterPro" id="IPR036852">
    <property type="entry name" value="Peptidase_S8/S53_dom_sf"/>
</dbReference>
<keyword evidence="2" id="KW-0645">Protease</keyword>
<dbReference type="GO" id="GO:0046872">
    <property type="term" value="F:metal ion binding"/>
    <property type="evidence" value="ECO:0007669"/>
    <property type="project" value="UniProtKB-KW"/>
</dbReference>
<keyword evidence="5" id="KW-0720">Serine protease</keyword>
<reference evidence="10 11" key="1">
    <citation type="journal article" date="2013" name="Int. J. Syst. Evol. Microbiol.">
        <title>Tumebacillus flagellatus sp. nov., an alpha-amylase/pullulanase-producing bacterium isolated from cassava wastewater.</title>
        <authorList>
            <person name="Wang Q."/>
            <person name="Xie N."/>
            <person name="Qin Y."/>
            <person name="Shen N."/>
            <person name="Zhu J."/>
            <person name="Mi H."/>
            <person name="Huang R."/>
        </authorList>
    </citation>
    <scope>NUCLEOTIDE SEQUENCE [LARGE SCALE GENOMIC DNA]</scope>
    <source>
        <strain evidence="10 11">GST4</strain>
    </source>
</reference>
<dbReference type="InterPro" id="IPR023828">
    <property type="entry name" value="Peptidase_S8_Ser-AS"/>
</dbReference>
<evidence type="ECO:0000256" key="2">
    <source>
        <dbReference type="ARBA" id="ARBA00022670"/>
    </source>
</evidence>
<feature type="signal peptide" evidence="8">
    <location>
        <begin position="1"/>
        <end position="29"/>
    </location>
</feature>
<dbReference type="PROSITE" id="PS00138">
    <property type="entry name" value="SUBTILASE_SER"/>
    <property type="match status" value="1"/>
</dbReference>
<evidence type="ECO:0000256" key="1">
    <source>
        <dbReference type="ARBA" id="ARBA00001913"/>
    </source>
</evidence>
<evidence type="ECO:0000256" key="5">
    <source>
        <dbReference type="ARBA" id="ARBA00022825"/>
    </source>
</evidence>
<keyword evidence="6" id="KW-0106">Calcium</keyword>
<evidence type="ECO:0000256" key="6">
    <source>
        <dbReference type="ARBA" id="ARBA00022837"/>
    </source>
</evidence>
<evidence type="ECO:0000256" key="4">
    <source>
        <dbReference type="ARBA" id="ARBA00022801"/>
    </source>
</evidence>
<dbReference type="PANTHER" id="PTHR14218:SF15">
    <property type="entry name" value="TRIPEPTIDYL-PEPTIDASE 1"/>
    <property type="match status" value="1"/>
</dbReference>
<dbReference type="GO" id="GO:0004252">
    <property type="term" value="F:serine-type endopeptidase activity"/>
    <property type="evidence" value="ECO:0007669"/>
    <property type="project" value="InterPro"/>
</dbReference>
<evidence type="ECO:0000259" key="9">
    <source>
        <dbReference type="PROSITE" id="PS51695"/>
    </source>
</evidence>
<keyword evidence="7" id="KW-0865">Zymogen</keyword>
<comment type="cofactor">
    <cofactor evidence="1">
        <name>Ca(2+)</name>
        <dbReference type="ChEBI" id="CHEBI:29108"/>
    </cofactor>
</comment>
<dbReference type="CDD" id="cd11377">
    <property type="entry name" value="Pro-peptidase_S53"/>
    <property type="match status" value="1"/>
</dbReference>
<comment type="caution">
    <text evidence="10">The sequence shown here is derived from an EMBL/GenBank/DDBJ whole genome shotgun (WGS) entry which is preliminary data.</text>
</comment>
<dbReference type="Proteomes" id="UP000027931">
    <property type="component" value="Unassembled WGS sequence"/>
</dbReference>
<dbReference type="CDD" id="cd04056">
    <property type="entry name" value="Peptidases_S53"/>
    <property type="match status" value="1"/>
</dbReference>
<name>A0A074LJQ2_9BACL</name>
<dbReference type="InterPro" id="IPR030400">
    <property type="entry name" value="Sedolisin_dom"/>
</dbReference>
<keyword evidence="8" id="KW-0732">Signal</keyword>
<sequence length="562" mass="58926">MRMKKSKVAIPTMLAVFSMALLPVGSAMAAPISANPHVQLKGNEAVAASHGTLKSHKTSSDVVSVTLALNLRNADQLDAYIADLYTPTSANYKKFLTPEQFQAKFGPTASDVQKVTDFATANGLSVTDVAKNNQSVTVSGTVQQLEAAFGVTINNYTNAKGESYFANANTPSVPSEIAGVINSVTGLNNEAIRHNHAGKPEATAPHVGSGPSGGYTPTELRSAYDVAPLASTYDGTGQNVALVEFDGYVQSNITTYYNQYGLGSPTPKTVLVDNYNGAAGSGQGEVELDIEVINAIAPKAQVYVYEAPNSDKGELDMYQKIANDNTSKTVSISWGLCESQSNSATMNSLHNILSQMAVQGQSVFAAAGDDGAYDCGSKKLDVDNPANDPYVTGVGGTNLTLSSGQYGAEKVWSNTTKKWGGGGGLSKVYKMPSWQTGPGVQNSYSTGYRQVPDVSADADPNTGYSIYSAGSWTVFGGTSCAAPLWAGIAAVNNQYAEARGKASLGQANPTLYSLFNTAQPYNAYHDVTSGSNLYYPATSGYDLASGIGTPDVYNLIRDINGL</sequence>
<gene>
    <name evidence="10" type="ORF">EL26_24155</name>
</gene>
<dbReference type="AlphaFoldDB" id="A0A074LJQ2"/>
<dbReference type="GO" id="GO:0006508">
    <property type="term" value="P:proteolysis"/>
    <property type="evidence" value="ECO:0007669"/>
    <property type="project" value="UniProtKB-KW"/>
</dbReference>
<dbReference type="PANTHER" id="PTHR14218">
    <property type="entry name" value="PROTEASE S8 TRIPEPTIDYL PEPTIDASE I CLN2"/>
    <property type="match status" value="1"/>
</dbReference>
<dbReference type="PROSITE" id="PS51695">
    <property type="entry name" value="SEDOLISIN"/>
    <property type="match status" value="1"/>
</dbReference>
<evidence type="ECO:0000256" key="8">
    <source>
        <dbReference type="SAM" id="SignalP"/>
    </source>
</evidence>
<dbReference type="Gene3D" id="3.40.50.200">
    <property type="entry name" value="Peptidase S8/S53 domain"/>
    <property type="match status" value="1"/>
</dbReference>
<dbReference type="InterPro" id="IPR050819">
    <property type="entry name" value="Tripeptidyl-peptidase_I"/>
</dbReference>
<organism evidence="10 11">
    <name type="scientific">Tumebacillus flagellatus</name>
    <dbReference type="NCBI Taxonomy" id="1157490"/>
    <lineage>
        <taxon>Bacteria</taxon>
        <taxon>Bacillati</taxon>
        <taxon>Bacillota</taxon>
        <taxon>Bacilli</taxon>
        <taxon>Bacillales</taxon>
        <taxon>Alicyclobacillaceae</taxon>
        <taxon>Tumebacillus</taxon>
    </lineage>
</organism>
<protein>
    <recommendedName>
        <fullName evidence="9">Peptidase S53 domain-containing protein</fullName>
    </recommendedName>
</protein>
<keyword evidence="11" id="KW-1185">Reference proteome</keyword>
<dbReference type="SUPFAM" id="SSF54897">
    <property type="entry name" value="Protease propeptides/inhibitors"/>
    <property type="match status" value="1"/>
</dbReference>
<accession>A0A074LJQ2</accession>
<evidence type="ECO:0000256" key="3">
    <source>
        <dbReference type="ARBA" id="ARBA00022723"/>
    </source>
</evidence>
<keyword evidence="3" id="KW-0479">Metal-binding</keyword>
<keyword evidence="4" id="KW-0378">Hydrolase</keyword>
<dbReference type="Pfam" id="PF09286">
    <property type="entry name" value="Pro-kuma_activ"/>
    <property type="match status" value="1"/>
</dbReference>